<reference evidence="1" key="2">
    <citation type="submission" date="2020-05" db="UniProtKB">
        <authorList>
            <consortium name="EnsemblMetazoa"/>
        </authorList>
    </citation>
    <scope>IDENTIFICATION</scope>
    <source>
        <strain evidence="1">IAEA</strain>
    </source>
</reference>
<name>A0A1B0C2A0_9MUSC</name>
<dbReference type="Proteomes" id="UP000092460">
    <property type="component" value="Unassembled WGS sequence"/>
</dbReference>
<accession>A0A1B0C2A0</accession>
<organism evidence="1 2">
    <name type="scientific">Glossina palpalis gambiensis</name>
    <dbReference type="NCBI Taxonomy" id="67801"/>
    <lineage>
        <taxon>Eukaryota</taxon>
        <taxon>Metazoa</taxon>
        <taxon>Ecdysozoa</taxon>
        <taxon>Arthropoda</taxon>
        <taxon>Hexapoda</taxon>
        <taxon>Insecta</taxon>
        <taxon>Pterygota</taxon>
        <taxon>Neoptera</taxon>
        <taxon>Endopterygota</taxon>
        <taxon>Diptera</taxon>
        <taxon>Brachycera</taxon>
        <taxon>Muscomorpha</taxon>
        <taxon>Hippoboscoidea</taxon>
        <taxon>Glossinidae</taxon>
        <taxon>Glossina</taxon>
    </lineage>
</organism>
<dbReference type="Pfam" id="PF20206">
    <property type="entry name" value="Tra1_ring"/>
    <property type="match status" value="1"/>
</dbReference>
<dbReference type="InterPro" id="IPR046805">
    <property type="entry name" value="Tra1_ring"/>
</dbReference>
<keyword evidence="2" id="KW-1185">Reference proteome</keyword>
<reference evidence="2" key="1">
    <citation type="submission" date="2015-01" db="EMBL/GenBank/DDBJ databases">
        <authorList>
            <person name="Aksoy S."/>
            <person name="Warren W."/>
            <person name="Wilson R.K."/>
        </authorList>
    </citation>
    <scope>NUCLEOTIDE SEQUENCE [LARGE SCALE GENOMIC DNA]</scope>
    <source>
        <strain evidence="2">IAEA</strain>
    </source>
</reference>
<dbReference type="EMBL" id="JXJN01024419">
    <property type="status" value="NOT_ANNOTATED_CDS"/>
    <property type="molecule type" value="Genomic_DNA"/>
</dbReference>
<dbReference type="EnsemblMetazoa" id="GPPI047200-RA">
    <property type="protein sequence ID" value="GPPI047200-PA"/>
    <property type="gene ID" value="GPPI047200"/>
</dbReference>
<sequence>MGKRALDLNCFSFMHDMISNSIFTVDSLVSRIARKTVYNMLCCICDCFDGVGSCCKYPYVYDYCEVNYWHGPVWLKIFVVQRARKLHEIYLKNVVNNEDCLQEPPIELPQEPEVIVDIKSEQQLSKTPSHFGLDGLEEEAKQEQLMENAKEDIDKKDEYYLNDVGPPGDYEHAQYIKPKNERVRNSEFYLCSRKYPRKEDLQKHFYFPVRHQLVTHLVNYMQRLGFLPYASLEQKKLSVDLAEVIIKWELQHISEASSSVKLDETCRCIILLKTAMHPDVWPQRFELKLNWTDKIFNTIENPSTNLNNTCTALDFLTFLTSIIKPDQLLAYAKRSINPLQRFGSSISAIVSVSQTFRITRVITPGPLLPQLLPLKFLSKSERHNSDIS</sequence>
<dbReference type="STRING" id="67801.A0A1B0C2A0"/>
<evidence type="ECO:0000313" key="1">
    <source>
        <dbReference type="EnsemblMetazoa" id="GPPI047200-PA"/>
    </source>
</evidence>
<evidence type="ECO:0000313" key="2">
    <source>
        <dbReference type="Proteomes" id="UP000092460"/>
    </source>
</evidence>
<protein>
    <submittedName>
        <fullName evidence="1">Uncharacterized protein</fullName>
    </submittedName>
</protein>
<dbReference type="VEuPathDB" id="VectorBase:GPPI047200"/>
<proteinExistence type="predicted"/>
<dbReference type="AlphaFoldDB" id="A0A1B0C2A0"/>
<dbReference type="EMBL" id="JXJN01024420">
    <property type="status" value="NOT_ANNOTATED_CDS"/>
    <property type="molecule type" value="Genomic_DNA"/>
</dbReference>